<dbReference type="VEuPathDB" id="FungiDB:VP01_162g10"/>
<dbReference type="EMBL" id="LAVV01006426">
    <property type="protein sequence ID" value="KNZ59999.1"/>
    <property type="molecule type" value="Genomic_DNA"/>
</dbReference>
<accession>A0A0L6VGZ2</accession>
<evidence type="ECO:0000313" key="2">
    <source>
        <dbReference type="EMBL" id="KNZ59999.1"/>
    </source>
</evidence>
<evidence type="ECO:0000256" key="1">
    <source>
        <dbReference type="SAM" id="MobiDB-lite"/>
    </source>
</evidence>
<proteinExistence type="predicted"/>
<evidence type="ECO:0000313" key="3">
    <source>
        <dbReference type="Proteomes" id="UP000037035"/>
    </source>
</evidence>
<dbReference type="Proteomes" id="UP000037035">
    <property type="component" value="Unassembled WGS sequence"/>
</dbReference>
<organism evidence="2 3">
    <name type="scientific">Puccinia sorghi</name>
    <dbReference type="NCBI Taxonomy" id="27349"/>
    <lineage>
        <taxon>Eukaryota</taxon>
        <taxon>Fungi</taxon>
        <taxon>Dikarya</taxon>
        <taxon>Basidiomycota</taxon>
        <taxon>Pucciniomycotina</taxon>
        <taxon>Pucciniomycetes</taxon>
        <taxon>Pucciniales</taxon>
        <taxon>Pucciniaceae</taxon>
        <taxon>Puccinia</taxon>
    </lineage>
</organism>
<keyword evidence="3" id="KW-1185">Reference proteome</keyword>
<protein>
    <submittedName>
        <fullName evidence="2">Uncharacterized protein</fullName>
    </submittedName>
</protein>
<feature type="region of interest" description="Disordered" evidence="1">
    <location>
        <begin position="1"/>
        <end position="20"/>
    </location>
</feature>
<dbReference type="AlphaFoldDB" id="A0A0L6VGZ2"/>
<name>A0A0L6VGZ2_9BASI</name>
<comment type="caution">
    <text evidence="2">The sequence shown here is derived from an EMBL/GenBank/DDBJ whole genome shotgun (WGS) entry which is preliminary data.</text>
</comment>
<reference evidence="2 3" key="1">
    <citation type="submission" date="2015-08" db="EMBL/GenBank/DDBJ databases">
        <title>Next Generation Sequencing and Analysis of the Genome of Puccinia sorghi L Schw, the Causal Agent of Maize Common Rust.</title>
        <authorList>
            <person name="Rochi L."/>
            <person name="Burguener G."/>
            <person name="Darino M."/>
            <person name="Turjanski A."/>
            <person name="Kreff E."/>
            <person name="Dieguez M.J."/>
            <person name="Sacco F."/>
        </authorList>
    </citation>
    <scope>NUCLEOTIDE SEQUENCE [LARGE SCALE GENOMIC DNA]</scope>
    <source>
        <strain evidence="2 3">RO10H11247</strain>
    </source>
</reference>
<gene>
    <name evidence="2" type="ORF">VP01_162g10</name>
</gene>
<sequence>MAAMKAATNREKAASKEAQQMIKKDEASKDACFVWTKAASLELLHFYRMVKGEHTSYRNDQDLRPFRNFFWPTRLMSNFSLYSLGSPTQASSEVKDIVYGSGRSVLLAALVNNALCVLVWDLLLDIHGDDAAANAYGYS</sequence>